<dbReference type="Proteomes" id="UP000469734">
    <property type="component" value="Unassembled WGS sequence"/>
</dbReference>
<dbReference type="PANTHER" id="PTHR46066">
    <property type="entry name" value="CHITINASE DOMAIN-CONTAINING PROTEIN 1 FAMILY MEMBER"/>
    <property type="match status" value="1"/>
</dbReference>
<dbReference type="PANTHER" id="PTHR46066:SF2">
    <property type="entry name" value="CHITINASE DOMAIN-CONTAINING PROTEIN 1"/>
    <property type="match status" value="1"/>
</dbReference>
<dbReference type="SUPFAM" id="SSF51445">
    <property type="entry name" value="(Trans)glycosidases"/>
    <property type="match status" value="1"/>
</dbReference>
<sequence length="537" mass="54681">MIANKRVSFSLRAMAAALTLAGAGLGLGGNASAAAFVLAYTDGQIAQSYTNLQAYYASLSAVGLGSSYAMLANGSIDSSGVTATTNSIISFSKGKNLPLYPTVSDYSNSYGGFDPSISNSFLASAASRATAVTNLVNLATANGFAGIDIDLEAVQPAMKTQMSSFISALATALHNQGKKLIISIPPMSGDGAPSYLAGYDYAAIGAAVDYFQLMTYDEVGPGWSSSTSATWPGPEVGLDWMKAKLTYAVSRVPAAKVLQGLPTYGYDYSTGNTAYWKGANGVSGYSDIISAHGATKYRDSASATPYASWGTVVQQADGVAWSTSTKQPVLWYDDAQSITAKAALVNTYALGGTSVWAMGYEDAGFWSAVAAGLGTSSGGTSGNIATGGTGYVWTANSSATANTNKAAAAAVNDGNTSTTLILNSAGEGGTQKWEAAGVTFAAARTISSALFINGAVDTYGNGYFQSGLSLQYTSNGTTWVESGWSVTPAYPNSTAASGASYTFSGTAISGVTGVRVSGRTGAASWSGSVKELQVTGH</sequence>
<proteinExistence type="predicted"/>
<evidence type="ECO:0000313" key="3">
    <source>
        <dbReference type="EMBL" id="MYM72823.1"/>
    </source>
</evidence>
<evidence type="ECO:0000256" key="1">
    <source>
        <dbReference type="SAM" id="SignalP"/>
    </source>
</evidence>
<comment type="caution">
    <text evidence="3">The sequence shown here is derived from an EMBL/GenBank/DDBJ whole genome shotgun (WGS) entry which is preliminary data.</text>
</comment>
<protein>
    <recommendedName>
        <fullName evidence="2">GH18 domain-containing protein</fullName>
    </recommendedName>
</protein>
<dbReference type="PROSITE" id="PS51910">
    <property type="entry name" value="GH18_2"/>
    <property type="match status" value="1"/>
</dbReference>
<dbReference type="AlphaFoldDB" id="A0A7X4H012"/>
<dbReference type="InterPro" id="IPR001223">
    <property type="entry name" value="Glyco_hydro18_cat"/>
</dbReference>
<dbReference type="InterPro" id="IPR017853">
    <property type="entry name" value="GH"/>
</dbReference>
<dbReference type="GO" id="GO:0008061">
    <property type="term" value="F:chitin binding"/>
    <property type="evidence" value="ECO:0007669"/>
    <property type="project" value="InterPro"/>
</dbReference>
<evidence type="ECO:0000313" key="4">
    <source>
        <dbReference type="Proteomes" id="UP000469734"/>
    </source>
</evidence>
<organism evidence="3 4">
    <name type="scientific">Duganella margarita</name>
    <dbReference type="NCBI Taxonomy" id="2692170"/>
    <lineage>
        <taxon>Bacteria</taxon>
        <taxon>Pseudomonadati</taxon>
        <taxon>Pseudomonadota</taxon>
        <taxon>Betaproteobacteria</taxon>
        <taxon>Burkholderiales</taxon>
        <taxon>Oxalobacteraceae</taxon>
        <taxon>Telluria group</taxon>
        <taxon>Duganella</taxon>
    </lineage>
</organism>
<feature type="signal peptide" evidence="1">
    <location>
        <begin position="1"/>
        <end position="33"/>
    </location>
</feature>
<dbReference type="GO" id="GO:0005975">
    <property type="term" value="P:carbohydrate metabolic process"/>
    <property type="evidence" value="ECO:0007669"/>
    <property type="project" value="InterPro"/>
</dbReference>
<dbReference type="Gene3D" id="3.20.20.80">
    <property type="entry name" value="Glycosidases"/>
    <property type="match status" value="1"/>
</dbReference>
<dbReference type="EMBL" id="WWCR01000010">
    <property type="protein sequence ID" value="MYM72823.1"/>
    <property type="molecule type" value="Genomic_DNA"/>
</dbReference>
<keyword evidence="1" id="KW-0732">Signal</keyword>
<name>A0A7X4H012_9BURK</name>
<accession>A0A7X4H012</accession>
<dbReference type="Pfam" id="PF00704">
    <property type="entry name" value="Glyco_hydro_18"/>
    <property type="match status" value="1"/>
</dbReference>
<gene>
    <name evidence="3" type="ORF">GTP56_11495</name>
</gene>
<dbReference type="InterPro" id="IPR011583">
    <property type="entry name" value="Chitinase_II/V-like_cat"/>
</dbReference>
<feature type="domain" description="GH18" evidence="2">
    <location>
        <begin position="35"/>
        <end position="376"/>
    </location>
</feature>
<feature type="chain" id="PRO_5031214489" description="GH18 domain-containing protein" evidence="1">
    <location>
        <begin position="34"/>
        <end position="537"/>
    </location>
</feature>
<dbReference type="RefSeq" id="WP_161050190.1">
    <property type="nucleotide sequence ID" value="NZ_WWCR01000010.1"/>
</dbReference>
<reference evidence="3 4" key="1">
    <citation type="submission" date="2019-12" db="EMBL/GenBank/DDBJ databases">
        <title>Novel species isolated from a subtropical stream in China.</title>
        <authorList>
            <person name="Lu H."/>
        </authorList>
    </citation>
    <scope>NUCLEOTIDE SEQUENCE [LARGE SCALE GENOMIC DNA]</scope>
    <source>
        <strain evidence="3 4">FT134W</strain>
    </source>
</reference>
<dbReference type="InterPro" id="IPR029070">
    <property type="entry name" value="Chitinase_insertion_sf"/>
</dbReference>
<dbReference type="Gene3D" id="3.10.50.10">
    <property type="match status" value="1"/>
</dbReference>
<dbReference type="SMART" id="SM00636">
    <property type="entry name" value="Glyco_18"/>
    <property type="match status" value="1"/>
</dbReference>
<evidence type="ECO:0000259" key="2">
    <source>
        <dbReference type="PROSITE" id="PS51910"/>
    </source>
</evidence>